<proteinExistence type="predicted"/>
<name>A0A1Y3G626_9PROT</name>
<dbReference type="Proteomes" id="UP000242683">
    <property type="component" value="Unassembled WGS sequence"/>
</dbReference>
<sequence>MFMNPFSLLAHGRSPAGRTHQPLRALPLAGVALLALVCGAAAPAADDPYGEWIGTLVAEKGHNCPVHTVSLMQVQPKHITFTPEMGALVLRGVPDKKTQHYHAQLILQDSHHQPLPMVFEAHPVGDTFEGVYGTPECRAHVTLKRPEGRAWKNFMGDD</sequence>
<dbReference type="EMBL" id="JOPG01000013">
    <property type="protein sequence ID" value="OUJ06065.1"/>
    <property type="molecule type" value="Genomic_DNA"/>
</dbReference>
<evidence type="ECO:0000313" key="2">
    <source>
        <dbReference type="Proteomes" id="UP000242683"/>
    </source>
</evidence>
<organism evidence="1 2">
    <name type="scientific">Acetobacter malorum</name>
    <dbReference type="NCBI Taxonomy" id="178901"/>
    <lineage>
        <taxon>Bacteria</taxon>
        <taxon>Pseudomonadati</taxon>
        <taxon>Pseudomonadota</taxon>
        <taxon>Alphaproteobacteria</taxon>
        <taxon>Acetobacterales</taxon>
        <taxon>Acetobacteraceae</taxon>
        <taxon>Acetobacter</taxon>
    </lineage>
</organism>
<dbReference type="OrthoDB" id="7280352at2"/>
<reference evidence="2" key="1">
    <citation type="submission" date="2014-06" db="EMBL/GenBank/DDBJ databases">
        <authorList>
            <person name="Winans N.J."/>
            <person name="Newell P.D."/>
            <person name="Douglas A.E."/>
        </authorList>
    </citation>
    <scope>NUCLEOTIDE SEQUENCE [LARGE SCALE GENOMIC DNA]</scope>
    <source>
        <strain evidence="2">DsW_057</strain>
    </source>
</reference>
<dbReference type="AlphaFoldDB" id="A0A1Y3G626"/>
<gene>
    <name evidence="1" type="ORF">HK23_02850</name>
</gene>
<protein>
    <submittedName>
        <fullName evidence="1">Uncharacterized protein</fullName>
    </submittedName>
</protein>
<comment type="caution">
    <text evidence="1">The sequence shown here is derived from an EMBL/GenBank/DDBJ whole genome shotgun (WGS) entry which is preliminary data.</text>
</comment>
<evidence type="ECO:0000313" key="1">
    <source>
        <dbReference type="EMBL" id="OUJ06065.1"/>
    </source>
</evidence>
<accession>A0A1Y3G626</accession>